<dbReference type="GO" id="GO:0005829">
    <property type="term" value="C:cytosol"/>
    <property type="evidence" value="ECO:0007669"/>
    <property type="project" value="UniProtKB-ARBA"/>
</dbReference>
<dbReference type="InterPro" id="IPR019844">
    <property type="entry name" value="CSD_CS"/>
</dbReference>
<dbReference type="PROSITE" id="PS51857">
    <property type="entry name" value="CSD_2"/>
    <property type="match status" value="1"/>
</dbReference>
<accession>A0A840Y4U7</accession>
<dbReference type="PRINTS" id="PR00050">
    <property type="entry name" value="COLDSHOCK"/>
</dbReference>
<dbReference type="PROSITE" id="PS00352">
    <property type="entry name" value="CSD_1"/>
    <property type="match status" value="1"/>
</dbReference>
<name>A0A840Y4U7_9PROT</name>
<keyword evidence="6" id="KW-1185">Reference proteome</keyword>
<dbReference type="FunFam" id="2.40.50.140:FF:000006">
    <property type="entry name" value="Cold shock protein CspC"/>
    <property type="match status" value="1"/>
</dbReference>
<dbReference type="RefSeq" id="WP_184486764.1">
    <property type="nucleotide sequence ID" value="NZ_JAAEDJ010000027.1"/>
</dbReference>
<dbReference type="SUPFAM" id="SSF50249">
    <property type="entry name" value="Nucleic acid-binding proteins"/>
    <property type="match status" value="1"/>
</dbReference>
<evidence type="ECO:0000313" key="6">
    <source>
        <dbReference type="Proteomes" id="UP000562254"/>
    </source>
</evidence>
<evidence type="ECO:0000256" key="1">
    <source>
        <dbReference type="ARBA" id="ARBA00004496"/>
    </source>
</evidence>
<evidence type="ECO:0000259" key="4">
    <source>
        <dbReference type="PROSITE" id="PS51857"/>
    </source>
</evidence>
<dbReference type="InterPro" id="IPR011129">
    <property type="entry name" value="CSD"/>
</dbReference>
<evidence type="ECO:0000256" key="2">
    <source>
        <dbReference type="ARBA" id="ARBA00022490"/>
    </source>
</evidence>
<dbReference type="CDD" id="cd04458">
    <property type="entry name" value="CSP_CDS"/>
    <property type="match status" value="1"/>
</dbReference>
<dbReference type="EMBL" id="JACIJE010000011">
    <property type="protein sequence ID" value="MBB5691377.1"/>
    <property type="molecule type" value="Genomic_DNA"/>
</dbReference>
<proteinExistence type="predicted"/>
<gene>
    <name evidence="5" type="ORF">FHS88_003530</name>
</gene>
<dbReference type="InterPro" id="IPR012156">
    <property type="entry name" value="Cold_shock_CspA"/>
</dbReference>
<dbReference type="InterPro" id="IPR050181">
    <property type="entry name" value="Cold_shock_domain"/>
</dbReference>
<feature type="domain" description="CSD" evidence="4">
    <location>
        <begin position="1"/>
        <end position="67"/>
    </location>
</feature>
<sequence>MSIGTVKWFNATKGYGFIQPEDGGKDVFVHISDVQRSGLNGLNEGDRVEFDLQRGQQGKISAGNLKLA</sequence>
<dbReference type="GO" id="GO:0003676">
    <property type="term" value="F:nucleic acid binding"/>
    <property type="evidence" value="ECO:0007669"/>
    <property type="project" value="InterPro"/>
</dbReference>
<evidence type="ECO:0000256" key="3">
    <source>
        <dbReference type="RuleBase" id="RU000408"/>
    </source>
</evidence>
<dbReference type="Pfam" id="PF00313">
    <property type="entry name" value="CSD"/>
    <property type="match status" value="1"/>
</dbReference>
<comment type="caution">
    <text evidence="5">The sequence shown here is derived from an EMBL/GenBank/DDBJ whole genome shotgun (WGS) entry which is preliminary data.</text>
</comment>
<dbReference type="PANTHER" id="PTHR11544">
    <property type="entry name" value="COLD SHOCK DOMAIN CONTAINING PROTEINS"/>
    <property type="match status" value="1"/>
</dbReference>
<evidence type="ECO:0000313" key="5">
    <source>
        <dbReference type="EMBL" id="MBB5691377.1"/>
    </source>
</evidence>
<dbReference type="PIRSF" id="PIRSF002599">
    <property type="entry name" value="Cold_shock_A"/>
    <property type="match status" value="1"/>
</dbReference>
<dbReference type="Gene3D" id="2.40.50.140">
    <property type="entry name" value="Nucleic acid-binding proteins"/>
    <property type="match status" value="1"/>
</dbReference>
<keyword evidence="2" id="KW-0963">Cytoplasm</keyword>
<dbReference type="InterPro" id="IPR012340">
    <property type="entry name" value="NA-bd_OB-fold"/>
</dbReference>
<comment type="subcellular location">
    <subcellularLocation>
        <location evidence="1 3">Cytoplasm</location>
    </subcellularLocation>
</comment>
<protein>
    <submittedName>
        <fullName evidence="5">CspA family cold shock protein</fullName>
    </submittedName>
</protein>
<organism evidence="5 6">
    <name type="scientific">Neoroseomonas alkaliterrae</name>
    <dbReference type="NCBI Taxonomy" id="1452450"/>
    <lineage>
        <taxon>Bacteria</taxon>
        <taxon>Pseudomonadati</taxon>
        <taxon>Pseudomonadota</taxon>
        <taxon>Alphaproteobacteria</taxon>
        <taxon>Acetobacterales</taxon>
        <taxon>Acetobacteraceae</taxon>
        <taxon>Neoroseomonas</taxon>
    </lineage>
</organism>
<reference evidence="5 6" key="1">
    <citation type="submission" date="2020-08" db="EMBL/GenBank/DDBJ databases">
        <title>Genomic Encyclopedia of Type Strains, Phase IV (KMG-IV): sequencing the most valuable type-strain genomes for metagenomic binning, comparative biology and taxonomic classification.</title>
        <authorList>
            <person name="Goeker M."/>
        </authorList>
    </citation>
    <scope>NUCLEOTIDE SEQUENCE [LARGE SCALE GENOMIC DNA]</scope>
    <source>
        <strain evidence="5 6">DSM 25895</strain>
    </source>
</reference>
<dbReference type="InterPro" id="IPR002059">
    <property type="entry name" value="CSP_DNA-bd"/>
</dbReference>
<dbReference type="SMART" id="SM00357">
    <property type="entry name" value="CSP"/>
    <property type="match status" value="1"/>
</dbReference>
<dbReference type="AlphaFoldDB" id="A0A840Y4U7"/>
<dbReference type="Proteomes" id="UP000562254">
    <property type="component" value="Unassembled WGS sequence"/>
</dbReference>